<organism evidence="2 3">
    <name type="scientific">Kipferlia bialata</name>
    <dbReference type="NCBI Taxonomy" id="797122"/>
    <lineage>
        <taxon>Eukaryota</taxon>
        <taxon>Metamonada</taxon>
        <taxon>Carpediemonas-like organisms</taxon>
        <taxon>Kipferlia</taxon>
    </lineage>
</organism>
<dbReference type="InterPro" id="IPR036866">
    <property type="entry name" value="RibonucZ/Hydroxyglut_hydro"/>
</dbReference>
<dbReference type="SUPFAM" id="SSF56281">
    <property type="entry name" value="Metallo-hydrolase/oxidoreductase"/>
    <property type="match status" value="1"/>
</dbReference>
<proteinExistence type="predicted"/>
<dbReference type="PANTHER" id="PTHR43717:SF1">
    <property type="entry name" value="ANAEROBIC NITRIC OXIDE REDUCTASE FLAVORUBREDOXIN"/>
    <property type="match status" value="1"/>
</dbReference>
<keyword evidence="3" id="KW-1185">Reference proteome</keyword>
<dbReference type="Proteomes" id="UP000265618">
    <property type="component" value="Unassembled WGS sequence"/>
</dbReference>
<reference evidence="2 3" key="1">
    <citation type="journal article" date="2018" name="PLoS ONE">
        <title>The draft genome of Kipferlia bialata reveals reductive genome evolution in fornicate parasites.</title>
        <authorList>
            <person name="Tanifuji G."/>
            <person name="Takabayashi S."/>
            <person name="Kume K."/>
            <person name="Takagi M."/>
            <person name="Nakayama T."/>
            <person name="Kamikawa R."/>
            <person name="Inagaki Y."/>
            <person name="Hashimoto T."/>
        </authorList>
    </citation>
    <scope>NUCLEOTIDE SEQUENCE [LARGE SCALE GENOMIC DNA]</scope>
    <source>
        <strain evidence="2">NY0173</strain>
    </source>
</reference>
<evidence type="ECO:0000313" key="2">
    <source>
        <dbReference type="EMBL" id="GIQ92208.1"/>
    </source>
</evidence>
<evidence type="ECO:0000259" key="1">
    <source>
        <dbReference type="Pfam" id="PF19583"/>
    </source>
</evidence>
<dbReference type="PANTHER" id="PTHR43717">
    <property type="entry name" value="ANAEROBIC NITRIC OXIDE REDUCTASE FLAVORUBREDOXIN"/>
    <property type="match status" value="1"/>
</dbReference>
<dbReference type="InterPro" id="IPR045761">
    <property type="entry name" value="ODP_dom"/>
</dbReference>
<protein>
    <recommendedName>
        <fullName evidence="1">ODP domain-containing protein</fullName>
    </recommendedName>
</protein>
<dbReference type="Gene3D" id="3.60.15.10">
    <property type="entry name" value="Ribonuclease Z/Hydroxyacylglutathione hydrolase-like"/>
    <property type="match status" value="1"/>
</dbReference>
<dbReference type="AlphaFoldDB" id="A0A9K3DAJ9"/>
<gene>
    <name evidence="2" type="ORF">KIPB_015852</name>
</gene>
<name>A0A9K3DAJ9_9EUKA</name>
<accession>A0A9K3DAJ9</accession>
<evidence type="ECO:0000313" key="3">
    <source>
        <dbReference type="Proteomes" id="UP000265618"/>
    </source>
</evidence>
<comment type="caution">
    <text evidence="2">The sequence shown here is derived from an EMBL/GenBank/DDBJ whole genome shotgun (WGS) entry which is preliminary data.</text>
</comment>
<sequence length="92" mass="10243">MYTYCSLGHRDFHGYGIEGTTYGAYLLQTEDEVVLIDTVKAKFADEFMERISSIVKPEQITKLIVQHTEPDHGSALPAVLPKLPNATVICTD</sequence>
<dbReference type="EMBL" id="BDIP01009195">
    <property type="protein sequence ID" value="GIQ92208.1"/>
    <property type="molecule type" value="Genomic_DNA"/>
</dbReference>
<feature type="non-terminal residue" evidence="2">
    <location>
        <position position="1"/>
    </location>
</feature>
<dbReference type="Pfam" id="PF19583">
    <property type="entry name" value="ODP"/>
    <property type="match status" value="1"/>
</dbReference>
<feature type="domain" description="ODP" evidence="1">
    <location>
        <begin position="24"/>
        <end position="91"/>
    </location>
</feature>